<evidence type="ECO:0000256" key="1">
    <source>
        <dbReference type="ARBA" id="ARBA00022801"/>
    </source>
</evidence>
<gene>
    <name evidence="2" type="ORF">MNOR_LOCUS10224</name>
</gene>
<name>A0AAV2Q9G3_MEGNR</name>
<proteinExistence type="predicted"/>
<dbReference type="AlphaFoldDB" id="A0AAV2Q9G3"/>
<keyword evidence="3" id="KW-1185">Reference proteome</keyword>
<organism evidence="2 3">
    <name type="scientific">Meganyctiphanes norvegica</name>
    <name type="common">Northern krill</name>
    <name type="synonym">Thysanopoda norvegica</name>
    <dbReference type="NCBI Taxonomy" id="48144"/>
    <lineage>
        <taxon>Eukaryota</taxon>
        <taxon>Metazoa</taxon>
        <taxon>Ecdysozoa</taxon>
        <taxon>Arthropoda</taxon>
        <taxon>Crustacea</taxon>
        <taxon>Multicrustacea</taxon>
        <taxon>Malacostraca</taxon>
        <taxon>Eumalacostraca</taxon>
        <taxon>Eucarida</taxon>
        <taxon>Euphausiacea</taxon>
        <taxon>Euphausiidae</taxon>
        <taxon>Meganyctiphanes</taxon>
    </lineage>
</organism>
<dbReference type="GO" id="GO:0006167">
    <property type="term" value="P:AMP biosynthetic process"/>
    <property type="evidence" value="ECO:0007669"/>
    <property type="project" value="TreeGrafter"/>
</dbReference>
<dbReference type="InterPro" id="IPR051325">
    <property type="entry name" value="Nudix_hydrolase_domain"/>
</dbReference>
<dbReference type="PANTHER" id="PTHR21340">
    <property type="entry name" value="DIADENOSINE 5,5-P1,P4-TETRAPHOSPHATE PYROPHOSPHOHYDROLASE MUTT"/>
    <property type="match status" value="1"/>
</dbReference>
<keyword evidence="1" id="KW-0378">Hydrolase</keyword>
<sequence>MVSIRSIGIAVFSRLINKRKTSLTLEWYWNTSPQGQAIDYIAASIAESPVCIGLKGHPCNVMPEKSQCLKYEVRGRPKVVIYWLAELLNPNTPVVMSSEHQDFKWLPLKEACNLSKFPDMIRTLNESEQLLSQNEPL</sequence>
<dbReference type="GO" id="GO:0006754">
    <property type="term" value="P:ATP biosynthetic process"/>
    <property type="evidence" value="ECO:0007669"/>
    <property type="project" value="TreeGrafter"/>
</dbReference>
<protein>
    <recommendedName>
        <fullName evidence="4">Bis(5'-nucleosyl)-tetraphosphatase [asymmetrical]</fullName>
    </recommendedName>
</protein>
<feature type="non-terminal residue" evidence="2">
    <location>
        <position position="137"/>
    </location>
</feature>
<comment type="caution">
    <text evidence="2">The sequence shown here is derived from an EMBL/GenBank/DDBJ whole genome shotgun (WGS) entry which is preliminary data.</text>
</comment>
<dbReference type="SUPFAM" id="SSF55811">
    <property type="entry name" value="Nudix"/>
    <property type="match status" value="1"/>
</dbReference>
<evidence type="ECO:0008006" key="4">
    <source>
        <dbReference type="Google" id="ProtNLM"/>
    </source>
</evidence>
<evidence type="ECO:0000313" key="2">
    <source>
        <dbReference type="EMBL" id="CAL4076695.1"/>
    </source>
</evidence>
<dbReference type="Gene3D" id="3.90.79.10">
    <property type="entry name" value="Nucleoside Triphosphate Pyrophosphohydrolase"/>
    <property type="match status" value="1"/>
</dbReference>
<reference evidence="2 3" key="1">
    <citation type="submission" date="2024-05" db="EMBL/GenBank/DDBJ databases">
        <authorList>
            <person name="Wallberg A."/>
        </authorList>
    </citation>
    <scope>NUCLEOTIDE SEQUENCE [LARGE SCALE GENOMIC DNA]</scope>
</reference>
<evidence type="ECO:0000313" key="3">
    <source>
        <dbReference type="Proteomes" id="UP001497623"/>
    </source>
</evidence>
<dbReference type="InterPro" id="IPR015797">
    <property type="entry name" value="NUDIX_hydrolase-like_dom_sf"/>
</dbReference>
<dbReference type="PANTHER" id="PTHR21340:SF0">
    <property type="entry name" value="BIS(5'-NUCLEOSYL)-TETRAPHOSPHATASE [ASYMMETRICAL]"/>
    <property type="match status" value="1"/>
</dbReference>
<accession>A0AAV2Q9G3</accession>
<dbReference type="GO" id="GO:0004081">
    <property type="term" value="F:bis(5'-nucleosyl)-tetraphosphatase (asymmetrical) activity"/>
    <property type="evidence" value="ECO:0007669"/>
    <property type="project" value="TreeGrafter"/>
</dbReference>
<dbReference type="Proteomes" id="UP001497623">
    <property type="component" value="Unassembled WGS sequence"/>
</dbReference>
<dbReference type="EMBL" id="CAXKWB010005104">
    <property type="protein sequence ID" value="CAL4076695.1"/>
    <property type="molecule type" value="Genomic_DNA"/>
</dbReference>